<reference evidence="9" key="1">
    <citation type="submission" date="2017-09" db="EMBL/GenBank/DDBJ databases">
        <authorList>
            <person name="Varghese N."/>
            <person name="Submissions S."/>
        </authorList>
    </citation>
    <scope>NUCLEOTIDE SEQUENCE [LARGE SCALE GENOMIC DNA]</scope>
    <source>
        <strain evidence="9">DSM 25885</strain>
    </source>
</reference>
<evidence type="ECO:0000256" key="1">
    <source>
        <dbReference type="ARBA" id="ARBA00001917"/>
    </source>
</evidence>
<keyword evidence="4" id="KW-0288">FMN</keyword>
<keyword evidence="3" id="KW-0285">Flavoprotein</keyword>
<dbReference type="Proteomes" id="UP000219048">
    <property type="component" value="Unassembled WGS sequence"/>
</dbReference>
<comment type="cofactor">
    <cofactor evidence="1">
        <name>FMN</name>
        <dbReference type="ChEBI" id="CHEBI:58210"/>
    </cofactor>
</comment>
<proteinExistence type="inferred from homology"/>
<dbReference type="Gene3D" id="3.40.109.10">
    <property type="entry name" value="NADH Oxidase"/>
    <property type="match status" value="1"/>
</dbReference>
<evidence type="ECO:0000256" key="4">
    <source>
        <dbReference type="ARBA" id="ARBA00022643"/>
    </source>
</evidence>
<evidence type="ECO:0000256" key="3">
    <source>
        <dbReference type="ARBA" id="ARBA00022630"/>
    </source>
</evidence>
<dbReference type="CDD" id="cd02149">
    <property type="entry name" value="NfsB-like"/>
    <property type="match status" value="1"/>
</dbReference>
<evidence type="ECO:0000313" key="9">
    <source>
        <dbReference type="Proteomes" id="UP000219048"/>
    </source>
</evidence>
<dbReference type="RefSeq" id="WP_097047411.1">
    <property type="nucleotide sequence ID" value="NZ_OBEH01000008.1"/>
</dbReference>
<dbReference type="SUPFAM" id="SSF55469">
    <property type="entry name" value="FMN-dependent nitroreductase-like"/>
    <property type="match status" value="1"/>
</dbReference>
<feature type="domain" description="Nitroreductase" evidence="7">
    <location>
        <begin position="10"/>
        <end position="186"/>
    </location>
</feature>
<evidence type="ECO:0000313" key="8">
    <source>
        <dbReference type="EMBL" id="SNZ01976.1"/>
    </source>
</evidence>
<accession>A0A285N1T1</accession>
<evidence type="ECO:0000256" key="6">
    <source>
        <dbReference type="ARBA" id="ARBA00023002"/>
    </source>
</evidence>
<keyword evidence="6" id="KW-0560">Oxidoreductase</keyword>
<dbReference type="PANTHER" id="PTHR43673">
    <property type="entry name" value="NAD(P)H NITROREDUCTASE YDGI-RELATED"/>
    <property type="match status" value="1"/>
</dbReference>
<dbReference type="Pfam" id="PF00881">
    <property type="entry name" value="Nitroreductase"/>
    <property type="match status" value="1"/>
</dbReference>
<keyword evidence="5" id="KW-0521">NADP</keyword>
<dbReference type="EMBL" id="OBEH01000008">
    <property type="protein sequence ID" value="SNZ01976.1"/>
    <property type="molecule type" value="Genomic_DNA"/>
</dbReference>
<dbReference type="GO" id="GO:0016491">
    <property type="term" value="F:oxidoreductase activity"/>
    <property type="evidence" value="ECO:0007669"/>
    <property type="project" value="UniProtKB-KW"/>
</dbReference>
<gene>
    <name evidence="8" type="ORF">SAMN06265377_3828</name>
</gene>
<evidence type="ECO:0000256" key="2">
    <source>
        <dbReference type="ARBA" id="ARBA00007118"/>
    </source>
</evidence>
<keyword evidence="9" id="KW-1185">Reference proteome</keyword>
<dbReference type="AlphaFoldDB" id="A0A285N1T1"/>
<protein>
    <submittedName>
        <fullName evidence="8">Nitroreductase</fullName>
    </submittedName>
</protein>
<dbReference type="PANTHER" id="PTHR43673:SF2">
    <property type="entry name" value="NITROREDUCTASE"/>
    <property type="match status" value="1"/>
</dbReference>
<comment type="similarity">
    <text evidence="2">Belongs to the nitroreductase family.</text>
</comment>
<dbReference type="InterPro" id="IPR000415">
    <property type="entry name" value="Nitroreductase-like"/>
</dbReference>
<organism evidence="8 9">
    <name type="scientific">Flagellimonas pacifica</name>
    <dbReference type="NCBI Taxonomy" id="1247520"/>
    <lineage>
        <taxon>Bacteria</taxon>
        <taxon>Pseudomonadati</taxon>
        <taxon>Bacteroidota</taxon>
        <taxon>Flavobacteriia</taxon>
        <taxon>Flavobacteriales</taxon>
        <taxon>Flavobacteriaceae</taxon>
        <taxon>Flagellimonas</taxon>
    </lineage>
</organism>
<dbReference type="InterPro" id="IPR029479">
    <property type="entry name" value="Nitroreductase"/>
</dbReference>
<evidence type="ECO:0000256" key="5">
    <source>
        <dbReference type="ARBA" id="ARBA00022857"/>
    </source>
</evidence>
<evidence type="ECO:0000259" key="7">
    <source>
        <dbReference type="Pfam" id="PF00881"/>
    </source>
</evidence>
<sequence length="210" mass="23990">MNNILENRTWRYATKKFDSTKKISNEKLELILEATRLSASSYGLQPYHFFVISNAEIKEKLRPVSWGQSQITDASHIIVFANVTDFGEELIDSHLENTSTTRNIPSEGLKGYGDFMKSKLLNLPEETKSVWTSKQTYIAFSNMIQAAAELKIDTCPIEGFESEAYNKILGLEEKNLNASVVLAIGYRSEEDETQHYAKVRRSKEELFTYI</sequence>
<name>A0A285N1T1_9FLAO</name>
<dbReference type="OrthoDB" id="9809288at2"/>
<dbReference type="InterPro" id="IPR033878">
    <property type="entry name" value="NfsB-like"/>
</dbReference>